<protein>
    <submittedName>
        <fullName evidence="2">Uncharacterized protein</fullName>
    </submittedName>
</protein>
<dbReference type="EMBL" id="GBRH01229003">
    <property type="protein sequence ID" value="JAD68892.1"/>
    <property type="molecule type" value="Transcribed_RNA"/>
</dbReference>
<dbReference type="AlphaFoldDB" id="A0A0A9CBK4"/>
<reference evidence="2" key="2">
    <citation type="journal article" date="2015" name="Data Brief">
        <title>Shoot transcriptome of the giant reed, Arundo donax.</title>
        <authorList>
            <person name="Barrero R.A."/>
            <person name="Guerrero F.D."/>
            <person name="Moolhuijzen P."/>
            <person name="Goolsby J.A."/>
            <person name="Tidwell J."/>
            <person name="Bellgard S.E."/>
            <person name="Bellgard M.I."/>
        </authorList>
    </citation>
    <scope>NUCLEOTIDE SEQUENCE</scope>
    <source>
        <tissue evidence="2">Shoot tissue taken approximately 20 cm above the soil surface</tissue>
    </source>
</reference>
<reference evidence="2" key="1">
    <citation type="submission" date="2014-09" db="EMBL/GenBank/DDBJ databases">
        <authorList>
            <person name="Magalhaes I.L.F."/>
            <person name="Oliveira U."/>
            <person name="Santos F.R."/>
            <person name="Vidigal T.H.D.A."/>
            <person name="Brescovit A.D."/>
            <person name="Santos A.J."/>
        </authorList>
    </citation>
    <scope>NUCLEOTIDE SEQUENCE</scope>
    <source>
        <tissue evidence="2">Shoot tissue taken approximately 20 cm above the soil surface</tissue>
    </source>
</reference>
<name>A0A0A9CBK4_ARUDO</name>
<keyword evidence="1" id="KW-0472">Membrane</keyword>
<proteinExistence type="predicted"/>
<sequence>MLHLICVHWLSLWKICFCFFFFISDSAIFLLGTIHSTEILHSSGYPVGFPMLKKSAITTTPSYLSAEAKCDLYCIFN</sequence>
<evidence type="ECO:0000256" key="1">
    <source>
        <dbReference type="SAM" id="Phobius"/>
    </source>
</evidence>
<organism evidence="2">
    <name type="scientific">Arundo donax</name>
    <name type="common">Giant reed</name>
    <name type="synonym">Donax arundinaceus</name>
    <dbReference type="NCBI Taxonomy" id="35708"/>
    <lineage>
        <taxon>Eukaryota</taxon>
        <taxon>Viridiplantae</taxon>
        <taxon>Streptophyta</taxon>
        <taxon>Embryophyta</taxon>
        <taxon>Tracheophyta</taxon>
        <taxon>Spermatophyta</taxon>
        <taxon>Magnoliopsida</taxon>
        <taxon>Liliopsida</taxon>
        <taxon>Poales</taxon>
        <taxon>Poaceae</taxon>
        <taxon>PACMAD clade</taxon>
        <taxon>Arundinoideae</taxon>
        <taxon>Arundineae</taxon>
        <taxon>Arundo</taxon>
    </lineage>
</organism>
<feature type="transmembrane region" description="Helical" evidence="1">
    <location>
        <begin position="12"/>
        <end position="34"/>
    </location>
</feature>
<evidence type="ECO:0000313" key="2">
    <source>
        <dbReference type="EMBL" id="JAD68892.1"/>
    </source>
</evidence>
<keyword evidence="1" id="KW-1133">Transmembrane helix</keyword>
<keyword evidence="1" id="KW-0812">Transmembrane</keyword>
<accession>A0A0A9CBK4</accession>